<evidence type="ECO:0000313" key="5">
    <source>
        <dbReference type="Proteomes" id="UP001314263"/>
    </source>
</evidence>
<sequence length="697" mass="72083">MHKGRRPARLLAVACLVAGALAQTQTPPDPLIFAPVQIAGDLGTGFPAYYVGCTGNGATLQDIIVFANDNFLRGIEVNLTDGRLVQFGCVNTTSAQTGCILGQLDVGIRTASFRFAPGERVTQMALFAGPDDKGNPNRRAGAIRFATSMGRFFDFGNKKARDQPLDVDVASGVPCGVAARRGADIDAVGFVFLQNISAGTLYDVQYSGIPTDQANSSAFNASYSSTQLQNVTYDNSNSSEAHTYTYASEFSQVRPSVWSHGIGLDSYSTDNVTGGIPQLITSNTSKDPQGWQVSLEGHHQRTDNNLQADQWSYNIPVPGGAIYTAQVSLLQGKIAVPYSGNMSLLLATGSNVTVPVQGTYTGTTYAPAKVDINVIKPGNAPASVSGTTVQSSAGSSQPGGGNHGWAIAVGVILGVLLLALIVAALFLVRRRQRRKQFQANSKANHLGTYPGDASHANPNGAAAAASVGAGAGAGAGLAGRMPSFKNKKPNTPRATQAQPGAADEAPSGMWRMMPAGVMAQRFQQLFKGKGHGEEDLNTAERGLSTTSTHSQAPEIPLSHDPSPTKGAAGAGAAPSGAGPRAPTAPFEANVAAVNQASQAEAPQGAPGSGRPLGRLGSNMSTVSGVSGVEAGAPAHKRKGSIEHEGTPIKLGSGRSRSGIARKLSQSEPSRPPRPAQESIAHDNANISLGRNDYTGPN</sequence>
<feature type="region of interest" description="Disordered" evidence="1">
    <location>
        <begin position="541"/>
        <end position="584"/>
    </location>
</feature>
<comment type="caution">
    <text evidence="4">The sequence shown here is derived from an EMBL/GenBank/DDBJ whole genome shotgun (WGS) entry which is preliminary data.</text>
</comment>
<feature type="chain" id="PRO_5043639971" evidence="3">
    <location>
        <begin position="23"/>
        <end position="697"/>
    </location>
</feature>
<dbReference type="AlphaFoldDB" id="A0AAV1IL60"/>
<feature type="region of interest" description="Disordered" evidence="1">
    <location>
        <begin position="596"/>
        <end position="697"/>
    </location>
</feature>
<gene>
    <name evidence="4" type="ORF">CVIRNUC_009999</name>
</gene>
<feature type="compositionally biased region" description="Polar residues" evidence="1">
    <location>
        <begin position="684"/>
        <end position="697"/>
    </location>
</feature>
<evidence type="ECO:0000256" key="1">
    <source>
        <dbReference type="SAM" id="MobiDB-lite"/>
    </source>
</evidence>
<dbReference type="Gene3D" id="2.100.10.30">
    <property type="entry name" value="Jacalin-like lectin domain"/>
    <property type="match status" value="1"/>
</dbReference>
<keyword evidence="2" id="KW-0812">Transmembrane</keyword>
<evidence type="ECO:0000256" key="3">
    <source>
        <dbReference type="SAM" id="SignalP"/>
    </source>
</evidence>
<protein>
    <submittedName>
        <fullName evidence="4">Uncharacterized protein</fullName>
    </submittedName>
</protein>
<dbReference type="InterPro" id="IPR036404">
    <property type="entry name" value="Jacalin-like_lectin_dom_sf"/>
</dbReference>
<proteinExistence type="predicted"/>
<keyword evidence="2" id="KW-0472">Membrane</keyword>
<feature type="transmembrane region" description="Helical" evidence="2">
    <location>
        <begin position="405"/>
        <end position="428"/>
    </location>
</feature>
<feature type="compositionally biased region" description="Low complexity" evidence="1">
    <location>
        <begin position="561"/>
        <end position="584"/>
    </location>
</feature>
<dbReference type="EMBL" id="CAUYUE010000015">
    <property type="protein sequence ID" value="CAK0786785.1"/>
    <property type="molecule type" value="Genomic_DNA"/>
</dbReference>
<reference evidence="4 5" key="1">
    <citation type="submission" date="2023-10" db="EMBL/GenBank/DDBJ databases">
        <authorList>
            <person name="Maclean D."/>
            <person name="Macfadyen A."/>
        </authorList>
    </citation>
    <scope>NUCLEOTIDE SEQUENCE [LARGE SCALE GENOMIC DNA]</scope>
</reference>
<evidence type="ECO:0000313" key="4">
    <source>
        <dbReference type="EMBL" id="CAK0786785.1"/>
    </source>
</evidence>
<feature type="region of interest" description="Disordered" evidence="1">
    <location>
        <begin position="480"/>
        <end position="508"/>
    </location>
</feature>
<accession>A0AAV1IL60</accession>
<dbReference type="SUPFAM" id="SSF51101">
    <property type="entry name" value="Mannose-binding lectins"/>
    <property type="match status" value="1"/>
</dbReference>
<dbReference type="Gene3D" id="2.170.15.10">
    <property type="entry name" value="Proaerolysin, chain A, domain 3"/>
    <property type="match status" value="1"/>
</dbReference>
<keyword evidence="5" id="KW-1185">Reference proteome</keyword>
<dbReference type="Proteomes" id="UP001314263">
    <property type="component" value="Unassembled WGS sequence"/>
</dbReference>
<keyword evidence="2" id="KW-1133">Transmembrane helix</keyword>
<feature type="signal peptide" evidence="3">
    <location>
        <begin position="1"/>
        <end position="22"/>
    </location>
</feature>
<keyword evidence="3" id="KW-0732">Signal</keyword>
<organism evidence="4 5">
    <name type="scientific">Coccomyxa viridis</name>
    <dbReference type="NCBI Taxonomy" id="1274662"/>
    <lineage>
        <taxon>Eukaryota</taxon>
        <taxon>Viridiplantae</taxon>
        <taxon>Chlorophyta</taxon>
        <taxon>core chlorophytes</taxon>
        <taxon>Trebouxiophyceae</taxon>
        <taxon>Trebouxiophyceae incertae sedis</taxon>
        <taxon>Coccomyxaceae</taxon>
        <taxon>Coccomyxa</taxon>
    </lineage>
</organism>
<name>A0AAV1IL60_9CHLO</name>
<evidence type="ECO:0000256" key="2">
    <source>
        <dbReference type="SAM" id="Phobius"/>
    </source>
</evidence>